<dbReference type="GO" id="GO:0009982">
    <property type="term" value="F:pseudouridine synthase activity"/>
    <property type="evidence" value="ECO:0007669"/>
    <property type="project" value="InterPro"/>
</dbReference>
<dbReference type="RefSeq" id="WP_086435070.1">
    <property type="nucleotide sequence ID" value="NZ_FXWH01000002.1"/>
</dbReference>
<sequence>MPIPVLVEHADFIIVDKPAGSHMHSQHGQQSLVQQLSAQLDEQLWPVHRLDAGTSGLLILARSGHAAANFGKLFEQHQLEKFYVAVAAGKPKKKQGWVRGDMAKARNGNWKLSKSMNNPACTQFFSYALPETPGYRWYMLRPLTGRTHQLRVALKSISAPILGDTRYGAATTDDQAERLYLHAYALRFQYQNELIELVQPPTATGYFAQVASVLEQPEFNKPWQLLWPAIADRSNP</sequence>
<dbReference type="EMBL" id="FXWH01000002">
    <property type="protein sequence ID" value="SMQ80022.1"/>
    <property type="molecule type" value="Genomic_DNA"/>
</dbReference>
<protein>
    <submittedName>
        <fullName evidence="3">tRNA pseudouridine32 synthase / 23S rRNA pseudouridine746 synthase</fullName>
    </submittedName>
</protein>
<keyword evidence="4" id="KW-1185">Reference proteome</keyword>
<comment type="similarity">
    <text evidence="1">Belongs to the pseudouridine synthase RluA family.</text>
</comment>
<dbReference type="InterPro" id="IPR020103">
    <property type="entry name" value="PsdUridine_synth_cat_dom_sf"/>
</dbReference>
<dbReference type="PANTHER" id="PTHR21600">
    <property type="entry name" value="MITOCHONDRIAL RNA PSEUDOURIDINE SYNTHASE"/>
    <property type="match status" value="1"/>
</dbReference>
<evidence type="ECO:0000259" key="2">
    <source>
        <dbReference type="Pfam" id="PF00849"/>
    </source>
</evidence>
<accession>A0A1Y6FW69</accession>
<feature type="domain" description="Pseudouridine synthase RsuA/RluA-like" evidence="2">
    <location>
        <begin position="11"/>
        <end position="155"/>
    </location>
</feature>
<dbReference type="InterPro" id="IPR050188">
    <property type="entry name" value="RluA_PseudoU_synthase"/>
</dbReference>
<evidence type="ECO:0000313" key="4">
    <source>
        <dbReference type="Proteomes" id="UP000194450"/>
    </source>
</evidence>
<dbReference type="InterPro" id="IPR006508">
    <property type="entry name" value="PsdUridine_synth_RluA-like"/>
</dbReference>
<dbReference type="SUPFAM" id="SSF55120">
    <property type="entry name" value="Pseudouridine synthase"/>
    <property type="match status" value="1"/>
</dbReference>
<dbReference type="Gene3D" id="3.30.2350.10">
    <property type="entry name" value="Pseudouridine synthase"/>
    <property type="match status" value="1"/>
</dbReference>
<evidence type="ECO:0000256" key="1">
    <source>
        <dbReference type="ARBA" id="ARBA00010876"/>
    </source>
</evidence>
<dbReference type="Pfam" id="PF00849">
    <property type="entry name" value="PseudoU_synth_2"/>
    <property type="match status" value="1"/>
</dbReference>
<dbReference type="Proteomes" id="UP000194450">
    <property type="component" value="Unassembled WGS sequence"/>
</dbReference>
<dbReference type="InterPro" id="IPR006224">
    <property type="entry name" value="PsdUridine_synth_RluA-like_CS"/>
</dbReference>
<dbReference type="CDD" id="cd02869">
    <property type="entry name" value="PseudoU_synth_RluA_like"/>
    <property type="match status" value="1"/>
</dbReference>
<dbReference type="PANTHER" id="PTHR21600:SF87">
    <property type="entry name" value="RNA PSEUDOURIDYLATE SYNTHASE DOMAIN-CONTAINING PROTEIN 1"/>
    <property type="match status" value="1"/>
</dbReference>
<dbReference type="NCBIfam" id="TIGR01621">
    <property type="entry name" value="RluA-like"/>
    <property type="match status" value="1"/>
</dbReference>
<dbReference type="OrthoDB" id="9807829at2"/>
<reference evidence="4" key="1">
    <citation type="submission" date="2017-04" db="EMBL/GenBank/DDBJ databases">
        <authorList>
            <person name="Varghese N."/>
            <person name="Submissions S."/>
        </authorList>
    </citation>
    <scope>NUCLEOTIDE SEQUENCE [LARGE SCALE GENOMIC DNA]</scope>
</reference>
<dbReference type="AlphaFoldDB" id="A0A1Y6FW69"/>
<name>A0A1Y6FW69_9GAMM</name>
<dbReference type="InterPro" id="IPR006145">
    <property type="entry name" value="PsdUridine_synth_RsuA/RluA"/>
</dbReference>
<dbReference type="PROSITE" id="PS01129">
    <property type="entry name" value="PSI_RLU"/>
    <property type="match status" value="1"/>
</dbReference>
<proteinExistence type="inferred from homology"/>
<evidence type="ECO:0000313" key="3">
    <source>
        <dbReference type="EMBL" id="SMQ80022.1"/>
    </source>
</evidence>
<dbReference type="GO" id="GO:0140098">
    <property type="term" value="F:catalytic activity, acting on RNA"/>
    <property type="evidence" value="ECO:0007669"/>
    <property type="project" value="UniProtKB-ARBA"/>
</dbReference>
<dbReference type="GO" id="GO:0000455">
    <property type="term" value="P:enzyme-directed rRNA pseudouridine synthesis"/>
    <property type="evidence" value="ECO:0007669"/>
    <property type="project" value="TreeGrafter"/>
</dbReference>
<organism evidence="3 4">
    <name type="scientific">Pseudidiomarina planktonica</name>
    <dbReference type="NCBI Taxonomy" id="1323738"/>
    <lineage>
        <taxon>Bacteria</taxon>
        <taxon>Pseudomonadati</taxon>
        <taxon>Pseudomonadota</taxon>
        <taxon>Gammaproteobacteria</taxon>
        <taxon>Alteromonadales</taxon>
        <taxon>Idiomarinaceae</taxon>
        <taxon>Pseudidiomarina</taxon>
    </lineage>
</organism>
<gene>
    <name evidence="3" type="ORF">SAMN06297229_1937</name>
</gene>
<dbReference type="GO" id="GO:0003723">
    <property type="term" value="F:RNA binding"/>
    <property type="evidence" value="ECO:0007669"/>
    <property type="project" value="InterPro"/>
</dbReference>